<evidence type="ECO:0000313" key="2">
    <source>
        <dbReference type="Proteomes" id="UP001262582"/>
    </source>
</evidence>
<organism evidence="1 2">
    <name type="scientific">Autumnicola musiva</name>
    <dbReference type="NCBI Taxonomy" id="3075589"/>
    <lineage>
        <taxon>Bacteria</taxon>
        <taxon>Pseudomonadati</taxon>
        <taxon>Bacteroidota</taxon>
        <taxon>Flavobacteriia</taxon>
        <taxon>Flavobacteriales</taxon>
        <taxon>Flavobacteriaceae</taxon>
        <taxon>Autumnicola</taxon>
    </lineage>
</organism>
<dbReference type="EMBL" id="JAVRHK010000013">
    <property type="protein sequence ID" value="MDT0677909.1"/>
    <property type="molecule type" value="Genomic_DNA"/>
</dbReference>
<keyword evidence="2" id="KW-1185">Reference proteome</keyword>
<sequence length="117" mass="13636">MVQATLGYDYFHSESFDGSGASGKDQNRLFEELVLKNAYGKLGLSHRYRLETIWTSQNSEHSFGHRTRYRLHLQYPVYRKLYGTAFDEVFIMLEKPYFNQNRLHLGIGYGFSPATIS</sequence>
<dbReference type="Pfam" id="PF10677">
    <property type="entry name" value="DUF2490"/>
    <property type="match status" value="1"/>
</dbReference>
<dbReference type="RefSeq" id="WP_311504250.1">
    <property type="nucleotide sequence ID" value="NZ_JAVRHK010000013.1"/>
</dbReference>
<proteinExistence type="predicted"/>
<gene>
    <name evidence="1" type="ORF">RM539_15100</name>
</gene>
<dbReference type="Proteomes" id="UP001262582">
    <property type="component" value="Unassembled WGS sequence"/>
</dbReference>
<reference evidence="1 2" key="1">
    <citation type="submission" date="2023-09" db="EMBL/GenBank/DDBJ databases">
        <authorList>
            <person name="Rey-Velasco X."/>
        </authorList>
    </citation>
    <scope>NUCLEOTIDE SEQUENCE [LARGE SCALE GENOMIC DNA]</scope>
    <source>
        <strain evidence="1 2">F117</strain>
    </source>
</reference>
<protein>
    <submittedName>
        <fullName evidence="1">DUF2490 domain-containing protein</fullName>
    </submittedName>
</protein>
<accession>A0ABU3D8Q1</accession>
<comment type="caution">
    <text evidence="1">The sequence shown here is derived from an EMBL/GenBank/DDBJ whole genome shotgun (WGS) entry which is preliminary data.</text>
</comment>
<name>A0ABU3D8Q1_9FLAO</name>
<dbReference type="InterPro" id="IPR019619">
    <property type="entry name" value="DUF2490"/>
</dbReference>
<evidence type="ECO:0000313" key="1">
    <source>
        <dbReference type="EMBL" id="MDT0677909.1"/>
    </source>
</evidence>